<feature type="region of interest" description="Disordered" evidence="1">
    <location>
        <begin position="33"/>
        <end position="84"/>
    </location>
</feature>
<protein>
    <submittedName>
        <fullName evidence="2">Uncharacterized protein</fullName>
    </submittedName>
</protein>
<gene>
    <name evidence="2" type="ORF">AVEN_73078_1</name>
</gene>
<comment type="caution">
    <text evidence="2">The sequence shown here is derived from an EMBL/GenBank/DDBJ whole genome shotgun (WGS) entry which is preliminary data.</text>
</comment>
<proteinExistence type="predicted"/>
<accession>A0A4Y2J054</accession>
<reference evidence="2 3" key="1">
    <citation type="journal article" date="2019" name="Sci. Rep.">
        <title>Orb-weaving spider Araneus ventricosus genome elucidates the spidroin gene catalogue.</title>
        <authorList>
            <person name="Kono N."/>
            <person name="Nakamura H."/>
            <person name="Ohtoshi R."/>
            <person name="Moran D.A.P."/>
            <person name="Shinohara A."/>
            <person name="Yoshida Y."/>
            <person name="Fujiwara M."/>
            <person name="Mori M."/>
            <person name="Tomita M."/>
            <person name="Arakawa K."/>
        </authorList>
    </citation>
    <scope>NUCLEOTIDE SEQUENCE [LARGE SCALE GENOMIC DNA]</scope>
</reference>
<keyword evidence="3" id="KW-1185">Reference proteome</keyword>
<evidence type="ECO:0000256" key="1">
    <source>
        <dbReference type="SAM" id="MobiDB-lite"/>
    </source>
</evidence>
<name>A0A4Y2J054_ARAVE</name>
<dbReference type="EMBL" id="BGPR01003056">
    <property type="protein sequence ID" value="GBM83078.1"/>
    <property type="molecule type" value="Genomic_DNA"/>
</dbReference>
<feature type="compositionally biased region" description="Basic residues" evidence="1">
    <location>
        <begin position="68"/>
        <end position="84"/>
    </location>
</feature>
<evidence type="ECO:0000313" key="2">
    <source>
        <dbReference type="EMBL" id="GBM83078.1"/>
    </source>
</evidence>
<feature type="compositionally biased region" description="Basic and acidic residues" evidence="1">
    <location>
        <begin position="38"/>
        <end position="63"/>
    </location>
</feature>
<organism evidence="2 3">
    <name type="scientific">Araneus ventricosus</name>
    <name type="common">Orbweaver spider</name>
    <name type="synonym">Epeira ventricosa</name>
    <dbReference type="NCBI Taxonomy" id="182803"/>
    <lineage>
        <taxon>Eukaryota</taxon>
        <taxon>Metazoa</taxon>
        <taxon>Ecdysozoa</taxon>
        <taxon>Arthropoda</taxon>
        <taxon>Chelicerata</taxon>
        <taxon>Arachnida</taxon>
        <taxon>Araneae</taxon>
        <taxon>Araneomorphae</taxon>
        <taxon>Entelegynae</taxon>
        <taxon>Araneoidea</taxon>
        <taxon>Araneidae</taxon>
        <taxon>Araneus</taxon>
    </lineage>
</organism>
<sequence>MTTWVEGKMTNPSTLIQDLVVLPECHLPFLKLTGTPGENEHPIKNEIEEREDKRKLCQLKKAEVNNTKRNKPSKNSTKKKKVAK</sequence>
<evidence type="ECO:0000313" key="3">
    <source>
        <dbReference type="Proteomes" id="UP000499080"/>
    </source>
</evidence>
<dbReference type="AlphaFoldDB" id="A0A4Y2J054"/>
<dbReference type="Proteomes" id="UP000499080">
    <property type="component" value="Unassembled WGS sequence"/>
</dbReference>